<keyword evidence="2" id="KW-1185">Reference proteome</keyword>
<dbReference type="RefSeq" id="WP_054661015.1">
    <property type="nucleotide sequence ID" value="NZ_BAZI01000689.1"/>
</dbReference>
<protein>
    <recommendedName>
        <fullName evidence="3">Fe-S oxidoreductase</fullName>
    </recommendedName>
</protein>
<dbReference type="Pfam" id="PF03692">
    <property type="entry name" value="CxxCxxCC"/>
    <property type="match status" value="1"/>
</dbReference>
<evidence type="ECO:0000313" key="1">
    <source>
        <dbReference type="EMBL" id="KRG40275.1"/>
    </source>
</evidence>
<name>A0A0R0AI50_9GAMM</name>
<dbReference type="AlphaFoldDB" id="A0A0R0AI50"/>
<reference evidence="1 2" key="1">
    <citation type="submission" date="2015-10" db="EMBL/GenBank/DDBJ databases">
        <title>Genome sequencing and analysis of members of genus Stenotrophomonas.</title>
        <authorList>
            <person name="Patil P.P."/>
            <person name="Midha S."/>
            <person name="Patil P.B."/>
        </authorList>
    </citation>
    <scope>NUCLEOTIDE SEQUENCE [LARGE SCALE GENOMIC DNA]</scope>
    <source>
        <strain evidence="1 2">JCM 9942</strain>
    </source>
</reference>
<organism evidence="1 2">
    <name type="scientific">Stenotrophomonas pictorum JCM 9942</name>
    <dbReference type="NCBI Taxonomy" id="1236960"/>
    <lineage>
        <taxon>Bacteria</taxon>
        <taxon>Pseudomonadati</taxon>
        <taxon>Pseudomonadota</taxon>
        <taxon>Gammaproteobacteria</taxon>
        <taxon>Lysobacterales</taxon>
        <taxon>Lysobacteraceae</taxon>
        <taxon>Stenotrophomonas</taxon>
    </lineage>
</organism>
<accession>A0A0R0AI50</accession>
<evidence type="ECO:0008006" key="3">
    <source>
        <dbReference type="Google" id="ProtNLM"/>
    </source>
</evidence>
<comment type="caution">
    <text evidence="1">The sequence shown here is derived from an EMBL/GenBank/DDBJ whole genome shotgun (WGS) entry which is preliminary data.</text>
</comment>
<dbReference type="EMBL" id="LLXS01000037">
    <property type="protein sequence ID" value="KRG40275.1"/>
    <property type="molecule type" value="Genomic_DNA"/>
</dbReference>
<proteinExistence type="predicted"/>
<sequence length="107" mass="11516">MTHGAADKNAPVTCATCDALCCQLTVVLTEKDAVPAHLTIRLPSGLHVMDKDEDGWCVALDGQQMNCRIYDSRPAICRSFVMGGPYCRAERAAQARANPRGIALQLA</sequence>
<gene>
    <name evidence="1" type="ORF">ARC78_12820</name>
</gene>
<dbReference type="Proteomes" id="UP000050836">
    <property type="component" value="Unassembled WGS sequence"/>
</dbReference>
<dbReference type="InterPro" id="IPR005358">
    <property type="entry name" value="Puta_zinc/iron-chelating_dom"/>
</dbReference>
<dbReference type="OrthoDB" id="71604at2"/>
<evidence type="ECO:0000313" key="2">
    <source>
        <dbReference type="Proteomes" id="UP000050836"/>
    </source>
</evidence>